<evidence type="ECO:0000313" key="2">
    <source>
        <dbReference type="EMBL" id="KCV70257.1"/>
    </source>
</evidence>
<sequence length="231" mass="23755">MTASRRSSLPGAGDGAAGSRPMGASCAAAAAAGPAARSWPGSGGCADEADVGAGAGGASAEGDVSGTGGGGGVAGGAASSPADAARVAASRANIRETVDTETLSLWASSRWVGGGSARAARMASSSFCRFCMRPSRREYVGKCRAISATRVSCLMSSRRARSLSERLGSLMRRAPSWSMSPWRQAARRSKYSGQRRFRWEKHVDTGMPSMAASSTPLLEGFARATWRKRLA</sequence>
<dbReference type="GeneID" id="20527312"/>
<dbReference type="EMBL" id="KB932204">
    <property type="protein sequence ID" value="KCV70257.1"/>
    <property type="molecule type" value="Genomic_DNA"/>
</dbReference>
<accession>A0A058Z9P6</accession>
<evidence type="ECO:0000256" key="1">
    <source>
        <dbReference type="SAM" id="MobiDB-lite"/>
    </source>
</evidence>
<protein>
    <submittedName>
        <fullName evidence="2">Uncharacterized protein</fullName>
    </submittedName>
</protein>
<dbReference type="AlphaFoldDB" id="A0A058Z9P6"/>
<gene>
    <name evidence="2" type="ORF">H696_02587</name>
</gene>
<evidence type="ECO:0000313" key="3">
    <source>
        <dbReference type="Proteomes" id="UP000030693"/>
    </source>
</evidence>
<dbReference type="RefSeq" id="XP_009494773.1">
    <property type="nucleotide sequence ID" value="XM_009496498.1"/>
</dbReference>
<feature type="region of interest" description="Disordered" evidence="1">
    <location>
        <begin position="56"/>
        <end position="79"/>
    </location>
</feature>
<proteinExistence type="predicted"/>
<name>A0A058Z9P6_FONAL</name>
<feature type="compositionally biased region" description="Low complexity" evidence="1">
    <location>
        <begin position="21"/>
        <end position="40"/>
    </location>
</feature>
<keyword evidence="3" id="KW-1185">Reference proteome</keyword>
<organism evidence="2">
    <name type="scientific">Fonticula alba</name>
    <name type="common">Slime mold</name>
    <dbReference type="NCBI Taxonomy" id="691883"/>
    <lineage>
        <taxon>Eukaryota</taxon>
        <taxon>Rotosphaerida</taxon>
        <taxon>Fonticulaceae</taxon>
        <taxon>Fonticula</taxon>
    </lineage>
</organism>
<feature type="compositionally biased region" description="Gly residues" evidence="1">
    <location>
        <begin position="56"/>
        <end position="75"/>
    </location>
</feature>
<reference evidence="2" key="1">
    <citation type="submission" date="2013-04" db="EMBL/GenBank/DDBJ databases">
        <title>The Genome Sequence of Fonticula alba ATCC 38817.</title>
        <authorList>
            <consortium name="The Broad Institute Genomics Platform"/>
            <person name="Russ C."/>
            <person name="Cuomo C."/>
            <person name="Burger G."/>
            <person name="Gray M.W."/>
            <person name="Holland P.W.H."/>
            <person name="King N."/>
            <person name="Lang F.B.F."/>
            <person name="Roger A.J."/>
            <person name="Ruiz-Trillo I."/>
            <person name="Brown M."/>
            <person name="Walker B."/>
            <person name="Young S."/>
            <person name="Zeng Q."/>
            <person name="Gargeya S."/>
            <person name="Fitzgerald M."/>
            <person name="Haas B."/>
            <person name="Abouelleil A."/>
            <person name="Allen A.W."/>
            <person name="Alvarado L."/>
            <person name="Arachchi H.M."/>
            <person name="Berlin A.M."/>
            <person name="Chapman S.B."/>
            <person name="Gainer-Dewar J."/>
            <person name="Goldberg J."/>
            <person name="Griggs A."/>
            <person name="Gujja S."/>
            <person name="Hansen M."/>
            <person name="Howarth C."/>
            <person name="Imamovic A."/>
            <person name="Ireland A."/>
            <person name="Larimer J."/>
            <person name="McCowan C."/>
            <person name="Murphy C."/>
            <person name="Pearson M."/>
            <person name="Poon T.W."/>
            <person name="Priest M."/>
            <person name="Roberts A."/>
            <person name="Saif S."/>
            <person name="Shea T."/>
            <person name="Sisk P."/>
            <person name="Sykes S."/>
            <person name="Wortman J."/>
            <person name="Nusbaum C."/>
            <person name="Birren B."/>
        </authorList>
    </citation>
    <scope>NUCLEOTIDE SEQUENCE [LARGE SCALE GENOMIC DNA]</scope>
    <source>
        <strain evidence="2">ATCC 38817</strain>
    </source>
</reference>
<feature type="region of interest" description="Disordered" evidence="1">
    <location>
        <begin position="1"/>
        <end position="44"/>
    </location>
</feature>
<dbReference type="Proteomes" id="UP000030693">
    <property type="component" value="Unassembled WGS sequence"/>
</dbReference>